<organism evidence="1 2">
    <name type="scientific">Diaporthe australafricana</name>
    <dbReference type="NCBI Taxonomy" id="127596"/>
    <lineage>
        <taxon>Eukaryota</taxon>
        <taxon>Fungi</taxon>
        <taxon>Dikarya</taxon>
        <taxon>Ascomycota</taxon>
        <taxon>Pezizomycotina</taxon>
        <taxon>Sordariomycetes</taxon>
        <taxon>Sordariomycetidae</taxon>
        <taxon>Diaporthales</taxon>
        <taxon>Diaporthaceae</taxon>
        <taxon>Diaporthe</taxon>
    </lineage>
</organism>
<dbReference type="InterPro" id="IPR023213">
    <property type="entry name" value="CAT-like_dom_sf"/>
</dbReference>
<dbReference type="InterPro" id="IPR052058">
    <property type="entry name" value="Alcohol_O-acetyltransferase"/>
</dbReference>
<name>A0ABR3X4Z0_9PEZI</name>
<sequence>MYLLDQYRGTCVSCRYSIPPKLLGPESKDELVRVVEKAIAGTVLKHPVLQVAIIDANSKSPVWAQLETIDLRQHVTWRFNSSAADLDGLLQGLIGDEVDATYPELDTRPGWRITVVRPQDTNLLEILFTYNHPHCDGLSGKIYHESLLQSLNTATPGTDTENTMDTTSIIRLPDSPLELPPPVEDIRKLPLTIPFILKTMWEEWGPTALTAKPTLARWGPIPSPFKTQVRAFTVEADDALANILLACRQHDTTLTGLLHALTLASIASQLPEDVAPAFASGTTVDMRRHVDSHPPACPWLQPDCTMGNFVTIMTHELDRGLVSEVRSFLSRSEGEGAGRCREVLSNEVLDLIWSAAAAVRRELEHRLEMGLRDDIVGVMRFVGDWQQEMASAARRPRRHSWWITGIGVMDGTAKADSGHSDENSWAIQRAQFALSTETTAAAINISPLTVAGERLCVTGSWQDCLFDVSFGERVMADLECWLSQLAQGFT</sequence>
<comment type="caution">
    <text evidence="1">The sequence shown here is derived from an EMBL/GenBank/DDBJ whole genome shotgun (WGS) entry which is preliminary data.</text>
</comment>
<reference evidence="1 2" key="1">
    <citation type="journal article" date="2024" name="IMA Fungus">
        <title>IMA Genome - F19 : A genome assembly and annotation guide to empower mycologists, including annotated draft genome sequences of Ceratocystis pirilliformis, Diaporthe australafricana, Fusarium ophioides, Paecilomyces lecythidis, and Sporothrix stenoceras.</title>
        <authorList>
            <person name="Aylward J."/>
            <person name="Wilson A.M."/>
            <person name="Visagie C.M."/>
            <person name="Spraker J."/>
            <person name="Barnes I."/>
            <person name="Buitendag C."/>
            <person name="Ceriani C."/>
            <person name="Del Mar Angel L."/>
            <person name="du Plessis D."/>
            <person name="Fuchs T."/>
            <person name="Gasser K."/>
            <person name="Kramer D."/>
            <person name="Li W."/>
            <person name="Munsamy K."/>
            <person name="Piso A."/>
            <person name="Price J.L."/>
            <person name="Sonnekus B."/>
            <person name="Thomas C."/>
            <person name="van der Nest A."/>
            <person name="van Dijk A."/>
            <person name="van Heerden A."/>
            <person name="van Vuuren N."/>
            <person name="Yilmaz N."/>
            <person name="Duong T.A."/>
            <person name="van der Merwe N.A."/>
            <person name="Wingfield M.J."/>
            <person name="Wingfield B.D."/>
        </authorList>
    </citation>
    <scope>NUCLEOTIDE SEQUENCE [LARGE SCALE GENOMIC DNA]</scope>
    <source>
        <strain evidence="1 2">CMW 18300</strain>
    </source>
</reference>
<accession>A0ABR3X4Z0</accession>
<dbReference type="Proteomes" id="UP001583177">
    <property type="component" value="Unassembled WGS sequence"/>
</dbReference>
<dbReference type="PANTHER" id="PTHR28037">
    <property type="entry name" value="ALCOHOL O-ACETYLTRANSFERASE 1-RELATED"/>
    <property type="match status" value="1"/>
</dbReference>
<keyword evidence="2" id="KW-1185">Reference proteome</keyword>
<dbReference type="InterPro" id="IPR010828">
    <property type="entry name" value="Atf2/Sli1-like"/>
</dbReference>
<gene>
    <name evidence="1" type="primary">ATF1_2</name>
    <name evidence="1" type="ORF">Daus18300_005062</name>
</gene>
<dbReference type="EMBL" id="JAWRVE010000036">
    <property type="protein sequence ID" value="KAL1870742.1"/>
    <property type="molecule type" value="Genomic_DNA"/>
</dbReference>
<evidence type="ECO:0000313" key="1">
    <source>
        <dbReference type="EMBL" id="KAL1870742.1"/>
    </source>
</evidence>
<dbReference type="SUPFAM" id="SSF52777">
    <property type="entry name" value="CoA-dependent acyltransferases"/>
    <property type="match status" value="1"/>
</dbReference>
<dbReference type="Pfam" id="PF07247">
    <property type="entry name" value="AATase"/>
    <property type="match status" value="1"/>
</dbReference>
<protein>
    <submittedName>
        <fullName evidence="1">Alcohol acetyltransferase</fullName>
    </submittedName>
</protein>
<dbReference type="Gene3D" id="3.30.559.10">
    <property type="entry name" value="Chloramphenicol acetyltransferase-like domain"/>
    <property type="match status" value="1"/>
</dbReference>
<evidence type="ECO:0000313" key="2">
    <source>
        <dbReference type="Proteomes" id="UP001583177"/>
    </source>
</evidence>
<dbReference type="PANTHER" id="PTHR28037:SF1">
    <property type="entry name" value="ALCOHOL O-ACETYLTRANSFERASE 1-RELATED"/>
    <property type="match status" value="1"/>
</dbReference>
<proteinExistence type="predicted"/>